<dbReference type="CDD" id="cd07377">
    <property type="entry name" value="WHTH_GntR"/>
    <property type="match status" value="1"/>
</dbReference>
<dbReference type="OrthoDB" id="9815017at2"/>
<dbReference type="InterPro" id="IPR011663">
    <property type="entry name" value="UTRA"/>
</dbReference>
<dbReference type="PROSITE" id="PS50949">
    <property type="entry name" value="HTH_GNTR"/>
    <property type="match status" value="1"/>
</dbReference>
<dbReference type="InterPro" id="IPR036388">
    <property type="entry name" value="WH-like_DNA-bd_sf"/>
</dbReference>
<evidence type="ECO:0000256" key="2">
    <source>
        <dbReference type="ARBA" id="ARBA00023125"/>
    </source>
</evidence>
<sequence length="245" mass="28459">MSINGQEKPLYLQLVDELEVKIRESMVPNEKLFSERELTHLYGVSRITVRLALQELEKRGLVYKKHGKGTYVSEISEPAVDLSQVYSFTEQMKEMGKVPQTIILSFQEIEASEYISQQLMIDIGEHVYELERLRLADGIPMMLERTYIPASLFDGLTIADLDNTALYEVFSKKYNQFIRMAVEEFYASIALDNEAKLLGVRGNSPVLHLLRKSYNDKNRIIEYTFSIARADQFRYRMVHKPMNEN</sequence>
<reference evidence="5 6" key="1">
    <citation type="submission" date="2019-02" db="EMBL/GenBank/DDBJ databases">
        <title>First genome of the species Streptococcus parasuis.</title>
        <authorList>
            <person name="Stevens M.J.A."/>
            <person name="Stephan R."/>
        </authorList>
    </citation>
    <scope>NUCLEOTIDE SEQUENCE [LARGE SCALE GENOMIC DNA]</scope>
    <source>
        <strain evidence="5 6">4253</strain>
    </source>
</reference>
<dbReference type="RefSeq" id="WP_130555630.1">
    <property type="nucleotide sequence ID" value="NZ_SHGT01000082.1"/>
</dbReference>
<dbReference type="InterPro" id="IPR000524">
    <property type="entry name" value="Tscrpt_reg_HTH_GntR"/>
</dbReference>
<dbReference type="EMBL" id="SHGT01000082">
    <property type="protein sequence ID" value="TAA07735.1"/>
    <property type="molecule type" value="Genomic_DNA"/>
</dbReference>
<dbReference type="PANTHER" id="PTHR44846">
    <property type="entry name" value="MANNOSYL-D-GLYCERATE TRANSPORT/METABOLISM SYSTEM REPRESSOR MNGR-RELATED"/>
    <property type="match status" value="1"/>
</dbReference>
<dbReference type="Gene3D" id="1.10.10.10">
    <property type="entry name" value="Winged helix-like DNA-binding domain superfamily/Winged helix DNA-binding domain"/>
    <property type="match status" value="1"/>
</dbReference>
<dbReference type="PRINTS" id="PR00035">
    <property type="entry name" value="HTHGNTR"/>
</dbReference>
<dbReference type="GO" id="GO:0003700">
    <property type="term" value="F:DNA-binding transcription factor activity"/>
    <property type="evidence" value="ECO:0007669"/>
    <property type="project" value="InterPro"/>
</dbReference>
<dbReference type="Proteomes" id="UP000291525">
    <property type="component" value="Unassembled WGS sequence"/>
</dbReference>
<keyword evidence="1" id="KW-0805">Transcription regulation</keyword>
<dbReference type="SUPFAM" id="SSF46785">
    <property type="entry name" value="Winged helix' DNA-binding domain"/>
    <property type="match status" value="1"/>
</dbReference>
<dbReference type="InterPro" id="IPR050679">
    <property type="entry name" value="Bact_HTH_transcr_reg"/>
</dbReference>
<dbReference type="GO" id="GO:0003677">
    <property type="term" value="F:DNA binding"/>
    <property type="evidence" value="ECO:0007669"/>
    <property type="project" value="UniProtKB-KW"/>
</dbReference>
<dbReference type="GO" id="GO:0045892">
    <property type="term" value="P:negative regulation of DNA-templated transcription"/>
    <property type="evidence" value="ECO:0007669"/>
    <property type="project" value="TreeGrafter"/>
</dbReference>
<comment type="caution">
    <text evidence="5">The sequence shown here is derived from an EMBL/GenBank/DDBJ whole genome shotgun (WGS) entry which is preliminary data.</text>
</comment>
<dbReference type="AlphaFoldDB" id="A0A4Q8L059"/>
<dbReference type="InterPro" id="IPR036390">
    <property type="entry name" value="WH_DNA-bd_sf"/>
</dbReference>
<evidence type="ECO:0000259" key="4">
    <source>
        <dbReference type="PROSITE" id="PS50949"/>
    </source>
</evidence>
<evidence type="ECO:0000313" key="6">
    <source>
        <dbReference type="Proteomes" id="UP000291525"/>
    </source>
</evidence>
<proteinExistence type="predicted"/>
<dbReference type="Gene3D" id="3.40.1410.10">
    <property type="entry name" value="Chorismate lyase-like"/>
    <property type="match status" value="1"/>
</dbReference>
<dbReference type="SMART" id="SM00866">
    <property type="entry name" value="UTRA"/>
    <property type="match status" value="1"/>
</dbReference>
<dbReference type="Pfam" id="PF07702">
    <property type="entry name" value="UTRA"/>
    <property type="match status" value="1"/>
</dbReference>
<name>A0A4Q8L059_9STRE</name>
<organism evidence="5 6">
    <name type="scientific">Streptococcus parasuis</name>
    <dbReference type="NCBI Taxonomy" id="1501662"/>
    <lineage>
        <taxon>Bacteria</taxon>
        <taxon>Bacillati</taxon>
        <taxon>Bacillota</taxon>
        <taxon>Bacilli</taxon>
        <taxon>Lactobacillales</taxon>
        <taxon>Streptococcaceae</taxon>
        <taxon>Streptococcus</taxon>
    </lineage>
</organism>
<gene>
    <name evidence="5" type="ORF">EXW74_09155</name>
</gene>
<dbReference type="Pfam" id="PF00392">
    <property type="entry name" value="GntR"/>
    <property type="match status" value="1"/>
</dbReference>
<evidence type="ECO:0000256" key="3">
    <source>
        <dbReference type="ARBA" id="ARBA00023163"/>
    </source>
</evidence>
<accession>A0A4Q8L059</accession>
<evidence type="ECO:0000256" key="1">
    <source>
        <dbReference type="ARBA" id="ARBA00023015"/>
    </source>
</evidence>
<dbReference type="InterPro" id="IPR028978">
    <property type="entry name" value="Chorismate_lyase_/UTRA_dom_sf"/>
</dbReference>
<dbReference type="PANTHER" id="PTHR44846:SF1">
    <property type="entry name" value="MANNOSYL-D-GLYCERATE TRANSPORT_METABOLISM SYSTEM REPRESSOR MNGR-RELATED"/>
    <property type="match status" value="1"/>
</dbReference>
<keyword evidence="2" id="KW-0238">DNA-binding</keyword>
<feature type="domain" description="HTH gntR-type" evidence="4">
    <location>
        <begin position="8"/>
        <end position="75"/>
    </location>
</feature>
<keyword evidence="3" id="KW-0804">Transcription</keyword>
<evidence type="ECO:0000313" key="5">
    <source>
        <dbReference type="EMBL" id="TAA07735.1"/>
    </source>
</evidence>
<dbReference type="SUPFAM" id="SSF64288">
    <property type="entry name" value="Chorismate lyase-like"/>
    <property type="match status" value="1"/>
</dbReference>
<protein>
    <submittedName>
        <fullName evidence="5">GntR family transcriptional regulator</fullName>
    </submittedName>
</protein>
<dbReference type="SMART" id="SM00345">
    <property type="entry name" value="HTH_GNTR"/>
    <property type="match status" value="1"/>
</dbReference>